<sequence length="65" mass="7242">MEFDIYLQEKKHLVLVHGACHGAWCWYKLATLLRTAGHRVTALDLGASGDRPKTSERAPILLGLL</sequence>
<dbReference type="InterPro" id="IPR029058">
    <property type="entry name" value="AB_hydrolase_fold"/>
</dbReference>
<dbReference type="GO" id="GO:0080030">
    <property type="term" value="F:methyl indole-3-acetate esterase activity"/>
    <property type="evidence" value="ECO:0007669"/>
    <property type="project" value="TreeGrafter"/>
</dbReference>
<dbReference type="Gene3D" id="3.40.50.1820">
    <property type="entry name" value="alpha/beta hydrolase"/>
    <property type="match status" value="1"/>
</dbReference>
<keyword evidence="3" id="KW-1185">Reference proteome</keyword>
<dbReference type="Pfam" id="PF12697">
    <property type="entry name" value="Abhydrolase_6"/>
    <property type="match status" value="1"/>
</dbReference>
<dbReference type="PANTHER" id="PTHR10992:SF943">
    <property type="entry name" value="METHYLESTERASE 10"/>
    <property type="match status" value="1"/>
</dbReference>
<dbReference type="Proteomes" id="UP000195402">
    <property type="component" value="Unassembled WGS sequence"/>
</dbReference>
<name>A0A200QJ29_MACCD</name>
<dbReference type="AlphaFoldDB" id="A0A200QJ29"/>
<dbReference type="STRING" id="56857.A0A200QJ29"/>
<dbReference type="OrthoDB" id="408373at2759"/>
<proteinExistence type="predicted"/>
<dbReference type="GO" id="GO:0080032">
    <property type="term" value="F:methyl jasmonate esterase activity"/>
    <property type="evidence" value="ECO:0007669"/>
    <property type="project" value="TreeGrafter"/>
</dbReference>
<comment type="caution">
    <text evidence="2">The sequence shown here is derived from an EMBL/GenBank/DDBJ whole genome shotgun (WGS) entry which is preliminary data.</text>
</comment>
<dbReference type="PANTHER" id="PTHR10992">
    <property type="entry name" value="METHYLESTERASE FAMILY MEMBER"/>
    <property type="match status" value="1"/>
</dbReference>
<feature type="domain" description="AB hydrolase-1" evidence="1">
    <location>
        <begin position="13"/>
        <end position="51"/>
    </location>
</feature>
<dbReference type="InterPro" id="IPR000073">
    <property type="entry name" value="AB_hydrolase_1"/>
</dbReference>
<dbReference type="SUPFAM" id="SSF53474">
    <property type="entry name" value="alpha/beta-Hydrolases"/>
    <property type="match status" value="1"/>
</dbReference>
<dbReference type="InParanoid" id="A0A200QJ29"/>
<gene>
    <name evidence="2" type="ORF">BVC80_8985g55</name>
</gene>
<dbReference type="GO" id="GO:0009694">
    <property type="term" value="P:jasmonic acid metabolic process"/>
    <property type="evidence" value="ECO:0007669"/>
    <property type="project" value="TreeGrafter"/>
</dbReference>
<dbReference type="InterPro" id="IPR045889">
    <property type="entry name" value="MES/HNL"/>
</dbReference>
<evidence type="ECO:0000259" key="1">
    <source>
        <dbReference type="Pfam" id="PF12697"/>
    </source>
</evidence>
<evidence type="ECO:0000313" key="3">
    <source>
        <dbReference type="Proteomes" id="UP000195402"/>
    </source>
</evidence>
<protein>
    <recommendedName>
        <fullName evidence="1">AB hydrolase-1 domain-containing protein</fullName>
    </recommendedName>
</protein>
<accession>A0A200QJ29</accession>
<organism evidence="2 3">
    <name type="scientific">Macleaya cordata</name>
    <name type="common">Five-seeded plume-poppy</name>
    <name type="synonym">Bocconia cordata</name>
    <dbReference type="NCBI Taxonomy" id="56857"/>
    <lineage>
        <taxon>Eukaryota</taxon>
        <taxon>Viridiplantae</taxon>
        <taxon>Streptophyta</taxon>
        <taxon>Embryophyta</taxon>
        <taxon>Tracheophyta</taxon>
        <taxon>Spermatophyta</taxon>
        <taxon>Magnoliopsida</taxon>
        <taxon>Ranunculales</taxon>
        <taxon>Papaveraceae</taxon>
        <taxon>Papaveroideae</taxon>
        <taxon>Macleaya</taxon>
    </lineage>
</organism>
<dbReference type="EMBL" id="MVGT01001900">
    <property type="protein sequence ID" value="OVA10518.1"/>
    <property type="molecule type" value="Genomic_DNA"/>
</dbReference>
<reference evidence="2 3" key="1">
    <citation type="journal article" date="2017" name="Mol. Plant">
        <title>The Genome of Medicinal Plant Macleaya cordata Provides New Insights into Benzylisoquinoline Alkaloids Metabolism.</title>
        <authorList>
            <person name="Liu X."/>
            <person name="Liu Y."/>
            <person name="Huang P."/>
            <person name="Ma Y."/>
            <person name="Qing Z."/>
            <person name="Tang Q."/>
            <person name="Cao H."/>
            <person name="Cheng P."/>
            <person name="Zheng Y."/>
            <person name="Yuan Z."/>
            <person name="Zhou Y."/>
            <person name="Liu J."/>
            <person name="Tang Z."/>
            <person name="Zhuo Y."/>
            <person name="Zhang Y."/>
            <person name="Yu L."/>
            <person name="Huang J."/>
            <person name="Yang P."/>
            <person name="Peng Q."/>
            <person name="Zhang J."/>
            <person name="Jiang W."/>
            <person name="Zhang Z."/>
            <person name="Lin K."/>
            <person name="Ro D.K."/>
            <person name="Chen X."/>
            <person name="Xiong X."/>
            <person name="Shang Y."/>
            <person name="Huang S."/>
            <person name="Zeng J."/>
        </authorList>
    </citation>
    <scope>NUCLEOTIDE SEQUENCE [LARGE SCALE GENOMIC DNA]</scope>
    <source>
        <strain evidence="3">cv. BLH2017</strain>
        <tissue evidence="2">Root</tissue>
    </source>
</reference>
<evidence type="ECO:0000313" key="2">
    <source>
        <dbReference type="EMBL" id="OVA10518.1"/>
    </source>
</evidence>
<dbReference type="GO" id="GO:0080031">
    <property type="term" value="F:methyl salicylate esterase activity"/>
    <property type="evidence" value="ECO:0007669"/>
    <property type="project" value="TreeGrafter"/>
</dbReference>
<dbReference type="GO" id="GO:0009696">
    <property type="term" value="P:salicylic acid metabolic process"/>
    <property type="evidence" value="ECO:0007669"/>
    <property type="project" value="TreeGrafter"/>
</dbReference>